<dbReference type="CDD" id="cd24098">
    <property type="entry name" value="ASKHA_NBD_TobZ_N"/>
    <property type="match status" value="1"/>
</dbReference>
<feature type="domain" description="Carbamoyltransferase" evidence="2">
    <location>
        <begin position="101"/>
        <end position="341"/>
    </location>
</feature>
<protein>
    <submittedName>
        <fullName evidence="4">Carbamoyltransferase</fullName>
    </submittedName>
</protein>
<dbReference type="SUPFAM" id="SSF53067">
    <property type="entry name" value="Actin-like ATPase domain"/>
    <property type="match status" value="1"/>
</dbReference>
<dbReference type="Pfam" id="PF02543">
    <property type="entry name" value="Carbam_trans_N"/>
    <property type="match status" value="2"/>
</dbReference>
<sequence length="578" mass="63691">MYVLGINLSHDRAACLIEDGRIVAAVEEERLDRLKHSEGFIIHGHFEKLSKVLPMKAVTYCLDAAGIGIDDVDVVVGNRPLGDEARDRILRELPIRDKSKIHSLPMPSHHLTHAYAGYLASPFEDAAVLVVDGVGSKVPGTGRIEKHTIFDGEGTSLQRVHAETFPEDWSEVGLGLFYSFFSAKLGFVTRWGHPTFGDFGCGGYTEAGKTMGLAPYGQPRPEWQRLLTVKEGNVVVRTEDMENAWDAWYAADGGGYDAKQKGSWQHQFAKDVAYKIQTETEEAMLELARYAHEVTGRSKLCLTGGVALNSVANQRIVAEGPFDEVYILPPAGDAGTAIGAAYYGYYAVAGGTERHPMRSGATGRSYSEQEIEAAVREAGEQVESRRATIAEVAGLLAEHRLVGWFQGGSEIGPRALGHRSMLADPRHPEVRDYLNEVVKHREVFRPFAPSVLSEEADSWFDMHGDSPFMLLVPEVLESRRDQVPAITHVDGTARVQTVEPDVNPRYHELISRFAELTGVPLVLNTSYNDAGEPIVETPADAVRTFLNTELDHLYIGDLLLTKPGRELSDRHPSRQPLA</sequence>
<comment type="caution">
    <text evidence="4">The sequence shown here is derived from an EMBL/GenBank/DDBJ whole genome shotgun (WGS) entry which is preliminary data.</text>
</comment>
<dbReference type="Gene3D" id="3.90.870.20">
    <property type="entry name" value="Carbamoyltransferase, C-terminal domain"/>
    <property type="match status" value="1"/>
</dbReference>
<dbReference type="RefSeq" id="WP_346074823.1">
    <property type="nucleotide sequence ID" value="NZ_BAAATL010000001.1"/>
</dbReference>
<organism evidence="4 5">
    <name type="scientific">Streptomyces graminearus</name>
    <dbReference type="NCBI Taxonomy" id="284030"/>
    <lineage>
        <taxon>Bacteria</taxon>
        <taxon>Bacillati</taxon>
        <taxon>Actinomycetota</taxon>
        <taxon>Actinomycetes</taxon>
        <taxon>Kitasatosporales</taxon>
        <taxon>Streptomycetaceae</taxon>
        <taxon>Streptomyces</taxon>
    </lineage>
</organism>
<evidence type="ECO:0000256" key="1">
    <source>
        <dbReference type="ARBA" id="ARBA00006129"/>
    </source>
</evidence>
<feature type="domain" description="Carbamoyltransferase C-terminal" evidence="3">
    <location>
        <begin position="393"/>
        <end position="562"/>
    </location>
</feature>
<comment type="similarity">
    <text evidence="1">Belongs to the NodU/CmcH family.</text>
</comment>
<dbReference type="InterPro" id="IPR043129">
    <property type="entry name" value="ATPase_NBD"/>
</dbReference>
<dbReference type="InterPro" id="IPR003696">
    <property type="entry name" value="Carbtransf_dom"/>
</dbReference>
<dbReference type="EMBL" id="BAAATL010000001">
    <property type="protein sequence ID" value="GAA2463818.1"/>
    <property type="molecule type" value="Genomic_DNA"/>
</dbReference>
<dbReference type="InterPro" id="IPR031730">
    <property type="entry name" value="Carbam_trans_C"/>
</dbReference>
<accession>A0ABN3KN95</accession>
<reference evidence="4 5" key="1">
    <citation type="journal article" date="2019" name="Int. J. Syst. Evol. Microbiol.">
        <title>The Global Catalogue of Microorganisms (GCM) 10K type strain sequencing project: providing services to taxonomists for standard genome sequencing and annotation.</title>
        <authorList>
            <consortium name="The Broad Institute Genomics Platform"/>
            <consortium name="The Broad Institute Genome Sequencing Center for Infectious Disease"/>
            <person name="Wu L."/>
            <person name="Ma J."/>
        </authorList>
    </citation>
    <scope>NUCLEOTIDE SEQUENCE [LARGE SCALE GENOMIC DNA]</scope>
    <source>
        <strain evidence="4 5">JCM 6923</strain>
    </source>
</reference>
<dbReference type="Pfam" id="PF16861">
    <property type="entry name" value="Carbam_trans_C"/>
    <property type="match status" value="1"/>
</dbReference>
<proteinExistence type="inferred from homology"/>
<dbReference type="InterPro" id="IPR038152">
    <property type="entry name" value="Carbam_trans_C_sf"/>
</dbReference>
<dbReference type="PANTHER" id="PTHR34847">
    <property type="entry name" value="NODULATION PROTEIN U"/>
    <property type="match status" value="1"/>
</dbReference>
<evidence type="ECO:0000313" key="5">
    <source>
        <dbReference type="Proteomes" id="UP001501721"/>
    </source>
</evidence>
<evidence type="ECO:0000259" key="2">
    <source>
        <dbReference type="Pfam" id="PF02543"/>
    </source>
</evidence>
<evidence type="ECO:0000313" key="4">
    <source>
        <dbReference type="EMBL" id="GAA2463818.1"/>
    </source>
</evidence>
<feature type="domain" description="Carbamoyltransferase" evidence="2">
    <location>
        <begin position="3"/>
        <end position="76"/>
    </location>
</feature>
<keyword evidence="5" id="KW-1185">Reference proteome</keyword>
<dbReference type="Gene3D" id="3.30.420.40">
    <property type="match status" value="2"/>
</dbReference>
<gene>
    <name evidence="4" type="ORF">GCM10010422_00080</name>
</gene>
<name>A0ABN3KN95_9ACTN</name>
<evidence type="ECO:0000259" key="3">
    <source>
        <dbReference type="Pfam" id="PF16861"/>
    </source>
</evidence>
<dbReference type="Proteomes" id="UP001501721">
    <property type="component" value="Unassembled WGS sequence"/>
</dbReference>
<dbReference type="PANTHER" id="PTHR34847:SF1">
    <property type="entry name" value="NODULATION PROTEIN U"/>
    <property type="match status" value="1"/>
</dbReference>
<dbReference type="InterPro" id="IPR051338">
    <property type="entry name" value="NodU/CmcH_Carbamoyltrnsfr"/>
</dbReference>